<evidence type="ECO:0000256" key="3">
    <source>
        <dbReference type="PROSITE-ProRule" id="PRU00524"/>
    </source>
</evidence>
<organism evidence="5">
    <name type="scientific">Candidatus Berkiella cookevillensis</name>
    <dbReference type="NCBI Taxonomy" id="437022"/>
    <lineage>
        <taxon>Bacteria</taxon>
        <taxon>Pseudomonadati</taxon>
        <taxon>Pseudomonadota</taxon>
        <taxon>Gammaproteobacteria</taxon>
        <taxon>Candidatus Berkiellales</taxon>
        <taxon>Candidatus Berkiellaceae</taxon>
        <taxon>Candidatus Berkiella</taxon>
    </lineage>
</organism>
<evidence type="ECO:0000256" key="2">
    <source>
        <dbReference type="NCBIfam" id="TIGR00187"/>
    </source>
</evidence>
<name>A0A0Q9YLB6_9GAMM</name>
<dbReference type="NCBIfam" id="NF006767">
    <property type="entry name" value="PRK09289.1"/>
    <property type="match status" value="1"/>
</dbReference>
<dbReference type="GO" id="GO:0009231">
    <property type="term" value="P:riboflavin biosynthetic process"/>
    <property type="evidence" value="ECO:0007669"/>
    <property type="project" value="TreeGrafter"/>
</dbReference>
<accession>A0A0Q9YLB6</accession>
<keyword evidence="5" id="KW-0808">Transferase</keyword>
<reference evidence="6" key="2">
    <citation type="journal article" date="2016" name="Genome Announc.">
        <title>Draft Genome Sequences of Two Novel Amoeba-Resistant Intranuclear Bacteria, 'Candidatus Berkiella cookevillensis' and 'Candidatus Berkiella aquae'.</title>
        <authorList>
            <person name="Mehari Y.T."/>
            <person name="Arivett B.A."/>
            <person name="Farone A.L."/>
            <person name="Gunderson J.H."/>
            <person name="Farone M.B."/>
        </authorList>
    </citation>
    <scope>NUCLEOTIDE SEQUENCE</scope>
    <source>
        <strain evidence="6">CC99</strain>
    </source>
</reference>
<reference evidence="5" key="1">
    <citation type="submission" date="2015-09" db="EMBL/GenBank/DDBJ databases">
        <title>Draft Genome Sequences of Two Novel Amoeba-resistant Intranuclear Bacteria, Candidatus Berkiella cookevillensis and Candidatus Berkiella aquae.</title>
        <authorList>
            <person name="Mehari Y.T."/>
            <person name="Arivett B.A."/>
            <person name="Farone A.L."/>
            <person name="Gunderson J.H."/>
            <person name="Farone M.B."/>
        </authorList>
    </citation>
    <scope>NUCLEOTIDE SEQUENCE [LARGE SCALE GENOMIC DNA]</scope>
    <source>
        <strain evidence="5">CC99</strain>
    </source>
</reference>
<keyword evidence="1" id="KW-0677">Repeat</keyword>
<evidence type="ECO:0000256" key="1">
    <source>
        <dbReference type="ARBA" id="ARBA00022737"/>
    </source>
</evidence>
<dbReference type="SUPFAM" id="SSF63380">
    <property type="entry name" value="Riboflavin synthase domain-like"/>
    <property type="match status" value="2"/>
</dbReference>
<keyword evidence="7" id="KW-1185">Reference proteome</keyword>
<dbReference type="NCBIfam" id="TIGR00187">
    <property type="entry name" value="ribE"/>
    <property type="match status" value="1"/>
</dbReference>
<protein>
    <recommendedName>
        <fullName evidence="2">Riboflavin synthase</fullName>
        <ecNumber evidence="2">2.5.1.9</ecNumber>
    </recommendedName>
</protein>
<dbReference type="PIRSF" id="PIRSF000498">
    <property type="entry name" value="Riboflavin_syn_A"/>
    <property type="match status" value="1"/>
</dbReference>
<dbReference type="InterPro" id="IPR017938">
    <property type="entry name" value="Riboflavin_synthase-like_b-brl"/>
</dbReference>
<feature type="domain" description="Lumazine-binding" evidence="4">
    <location>
        <begin position="1"/>
        <end position="97"/>
    </location>
</feature>
<dbReference type="NCBIfam" id="NF009566">
    <property type="entry name" value="PRK13020.1"/>
    <property type="match status" value="1"/>
</dbReference>
<dbReference type="PANTHER" id="PTHR21098">
    <property type="entry name" value="RIBOFLAVIN SYNTHASE ALPHA CHAIN"/>
    <property type="match status" value="1"/>
</dbReference>
<evidence type="ECO:0000313" key="6">
    <source>
        <dbReference type="EMBL" id="MCS5709215.1"/>
    </source>
</evidence>
<evidence type="ECO:0000313" key="5">
    <source>
        <dbReference type="EMBL" id="KRG18106.1"/>
    </source>
</evidence>
<dbReference type="EC" id="2.5.1.9" evidence="2"/>
<dbReference type="EMBL" id="LKHV01000009">
    <property type="protein sequence ID" value="KRG18106.1"/>
    <property type="molecule type" value="Genomic_DNA"/>
</dbReference>
<feature type="repeat" description="Lumazine-binding" evidence="3">
    <location>
        <begin position="1"/>
        <end position="97"/>
    </location>
</feature>
<sequence length="205" mass="22264">MFTGIVQGTGIVVKLNALHNLTQVGIAVSPSLSQNIQKGASVSIDGVCLTVVGQEDNTLYFDIVAETLNCTTFRNLYINQVVNIERALKMGDELGGHLLSGHVMGTASVTLIEKPSPEQSKLFFTWPEKWMCYIIPKGFIAINGVSLTIVDTDPSGIFSVHLIPETLETTNLSALKVTAAVNIEIDYQTQVLVQTVQRFLAAQKI</sequence>
<gene>
    <name evidence="5" type="primary">ribC</name>
    <name evidence="6" type="ORF">CC99x_009890</name>
    <name evidence="5" type="ORF">CC99x_01818</name>
</gene>
<evidence type="ECO:0000313" key="7">
    <source>
        <dbReference type="Proteomes" id="UP000051494"/>
    </source>
</evidence>
<dbReference type="GO" id="GO:0004746">
    <property type="term" value="F:riboflavin synthase activity"/>
    <property type="evidence" value="ECO:0007669"/>
    <property type="project" value="UniProtKB-UniRule"/>
</dbReference>
<feature type="domain" description="Lumazine-binding" evidence="4">
    <location>
        <begin position="98"/>
        <end position="196"/>
    </location>
</feature>
<dbReference type="Gene3D" id="2.40.30.20">
    <property type="match status" value="2"/>
</dbReference>
<dbReference type="EMBL" id="LKHV02000001">
    <property type="protein sequence ID" value="MCS5709215.1"/>
    <property type="molecule type" value="Genomic_DNA"/>
</dbReference>
<proteinExistence type="predicted"/>
<dbReference type="STRING" id="437022.CC99x_01818"/>
<dbReference type="RefSeq" id="WP_057624931.1">
    <property type="nucleotide sequence ID" value="NZ_LKHV02000001.1"/>
</dbReference>
<dbReference type="PROSITE" id="PS51177">
    <property type="entry name" value="LUMAZINE_BIND"/>
    <property type="match status" value="2"/>
</dbReference>
<dbReference type="Pfam" id="PF00677">
    <property type="entry name" value="Lum_binding"/>
    <property type="match status" value="2"/>
</dbReference>
<reference evidence="6" key="3">
    <citation type="submission" date="2021-06" db="EMBL/GenBank/DDBJ databases">
        <title>Genomic Description and Analysis of Intracellular Bacteria, Candidatus Berkiella cookevillensis and Candidatus Berkiella aquae.</title>
        <authorList>
            <person name="Kidane D.T."/>
            <person name="Mehari Y.T."/>
            <person name="Rice F.C."/>
            <person name="Arivett B.A."/>
            <person name="Farone A.L."/>
            <person name="Berk S.G."/>
            <person name="Farone M.B."/>
        </authorList>
    </citation>
    <scope>NUCLEOTIDE SEQUENCE</scope>
    <source>
        <strain evidence="6">CC99</strain>
    </source>
</reference>
<dbReference type="InterPro" id="IPR001783">
    <property type="entry name" value="Lumazine-bd"/>
</dbReference>
<dbReference type="PATRIC" id="fig|1590042.3.peg.1848"/>
<dbReference type="PANTHER" id="PTHR21098:SF0">
    <property type="entry name" value="RIBOFLAVIN SYNTHASE"/>
    <property type="match status" value="1"/>
</dbReference>
<feature type="repeat" description="Lumazine-binding" evidence="3">
    <location>
        <begin position="98"/>
        <end position="196"/>
    </location>
</feature>
<evidence type="ECO:0000259" key="4">
    <source>
        <dbReference type="PROSITE" id="PS51177"/>
    </source>
</evidence>
<dbReference type="AlphaFoldDB" id="A0A0Q9YLB6"/>
<dbReference type="Proteomes" id="UP000051494">
    <property type="component" value="Unassembled WGS sequence"/>
</dbReference>
<dbReference type="InterPro" id="IPR026017">
    <property type="entry name" value="Lumazine-bd_dom"/>
</dbReference>
<dbReference type="CDD" id="cd00402">
    <property type="entry name" value="Riboflavin_synthase_like"/>
    <property type="match status" value="1"/>
</dbReference>
<dbReference type="OrthoDB" id="9788537at2"/>
<comment type="caution">
    <text evidence="5">The sequence shown here is derived from an EMBL/GenBank/DDBJ whole genome shotgun (WGS) entry which is preliminary data.</text>
</comment>
<dbReference type="InterPro" id="IPR023366">
    <property type="entry name" value="ATP_synth_asu-like_sf"/>
</dbReference>